<dbReference type="InterPro" id="IPR058031">
    <property type="entry name" value="AAA_lid_NorR"/>
</dbReference>
<dbReference type="Pfam" id="PF00158">
    <property type="entry name" value="Sigma54_activat"/>
    <property type="match status" value="1"/>
</dbReference>
<dbReference type="GO" id="GO:0006355">
    <property type="term" value="P:regulation of DNA-templated transcription"/>
    <property type="evidence" value="ECO:0007669"/>
    <property type="project" value="InterPro"/>
</dbReference>
<keyword evidence="5" id="KW-0010">Activator</keyword>
<dbReference type="PANTHER" id="PTHR32071:SF113">
    <property type="entry name" value="ALGINATE BIOSYNTHESIS TRANSCRIPTIONAL REGULATORY PROTEIN ALGB"/>
    <property type="match status" value="1"/>
</dbReference>
<dbReference type="InterPro" id="IPR027417">
    <property type="entry name" value="P-loop_NTPase"/>
</dbReference>
<dbReference type="PRINTS" id="PR01590">
    <property type="entry name" value="HTHFIS"/>
</dbReference>
<dbReference type="Gene3D" id="1.10.8.60">
    <property type="match status" value="1"/>
</dbReference>
<dbReference type="SMART" id="SM00065">
    <property type="entry name" value="GAF"/>
    <property type="match status" value="1"/>
</dbReference>
<dbReference type="InterPro" id="IPR003018">
    <property type="entry name" value="GAF"/>
</dbReference>
<evidence type="ECO:0000256" key="2">
    <source>
        <dbReference type="ARBA" id="ARBA00022840"/>
    </source>
</evidence>
<evidence type="ECO:0000313" key="9">
    <source>
        <dbReference type="Proteomes" id="UP000698963"/>
    </source>
</evidence>
<proteinExistence type="predicted"/>
<evidence type="ECO:0000256" key="4">
    <source>
        <dbReference type="ARBA" id="ARBA00023125"/>
    </source>
</evidence>
<dbReference type="PANTHER" id="PTHR32071">
    <property type="entry name" value="TRANSCRIPTIONAL REGULATORY PROTEIN"/>
    <property type="match status" value="1"/>
</dbReference>
<dbReference type="InterPro" id="IPR002197">
    <property type="entry name" value="HTH_Fis"/>
</dbReference>
<evidence type="ECO:0000313" key="8">
    <source>
        <dbReference type="EMBL" id="HJD96113.1"/>
    </source>
</evidence>
<comment type="caution">
    <text evidence="8">The sequence shown here is derived from an EMBL/GenBank/DDBJ whole genome shotgun (WGS) entry which is preliminary data.</text>
</comment>
<dbReference type="FunFam" id="1.10.8.60:FF:000014">
    <property type="entry name" value="DNA-binding transcriptional regulator NtrC"/>
    <property type="match status" value="1"/>
</dbReference>
<dbReference type="GO" id="GO:0005524">
    <property type="term" value="F:ATP binding"/>
    <property type="evidence" value="ECO:0007669"/>
    <property type="project" value="UniProtKB-KW"/>
</dbReference>
<dbReference type="InterPro" id="IPR009057">
    <property type="entry name" value="Homeodomain-like_sf"/>
</dbReference>
<feature type="domain" description="Sigma-54 factor interaction" evidence="7">
    <location>
        <begin position="211"/>
        <end position="440"/>
    </location>
</feature>
<dbReference type="PROSITE" id="PS00688">
    <property type="entry name" value="SIGMA54_INTERACT_3"/>
    <property type="match status" value="1"/>
</dbReference>
<dbReference type="Gene3D" id="3.30.450.40">
    <property type="match status" value="1"/>
</dbReference>
<reference evidence="8" key="2">
    <citation type="submission" date="2021-09" db="EMBL/GenBank/DDBJ databases">
        <authorList>
            <person name="Gilroy R."/>
        </authorList>
    </citation>
    <scope>NUCLEOTIDE SEQUENCE</scope>
    <source>
        <strain evidence="8">ChiGjej2B2-19336</strain>
    </source>
</reference>
<dbReference type="CDD" id="cd00009">
    <property type="entry name" value="AAA"/>
    <property type="match status" value="1"/>
</dbReference>
<dbReference type="EMBL" id="DYZA01000013">
    <property type="protein sequence ID" value="HJD96113.1"/>
    <property type="molecule type" value="Genomic_DNA"/>
</dbReference>
<dbReference type="Pfam" id="PF25601">
    <property type="entry name" value="AAA_lid_14"/>
    <property type="match status" value="1"/>
</dbReference>
<evidence type="ECO:0000256" key="5">
    <source>
        <dbReference type="ARBA" id="ARBA00023159"/>
    </source>
</evidence>
<dbReference type="SUPFAM" id="SSF46689">
    <property type="entry name" value="Homeodomain-like"/>
    <property type="match status" value="1"/>
</dbReference>
<dbReference type="Pfam" id="PF01590">
    <property type="entry name" value="GAF"/>
    <property type="match status" value="1"/>
</dbReference>
<protein>
    <submittedName>
        <fullName evidence="8">Sigma-54-dependent Fis family transcriptional regulator</fullName>
    </submittedName>
</protein>
<dbReference type="InterPro" id="IPR025944">
    <property type="entry name" value="Sigma_54_int_dom_CS"/>
</dbReference>
<keyword evidence="3" id="KW-0805">Transcription regulation</keyword>
<dbReference type="AlphaFoldDB" id="A0A921AU12"/>
<dbReference type="InterPro" id="IPR025662">
    <property type="entry name" value="Sigma_54_int_dom_ATP-bd_1"/>
</dbReference>
<dbReference type="GO" id="GO:0043565">
    <property type="term" value="F:sequence-specific DNA binding"/>
    <property type="evidence" value="ECO:0007669"/>
    <property type="project" value="InterPro"/>
</dbReference>
<evidence type="ECO:0000259" key="7">
    <source>
        <dbReference type="PROSITE" id="PS50045"/>
    </source>
</evidence>
<dbReference type="PROSITE" id="PS00675">
    <property type="entry name" value="SIGMA54_INTERACT_1"/>
    <property type="match status" value="1"/>
</dbReference>
<dbReference type="RefSeq" id="WP_304120211.1">
    <property type="nucleotide sequence ID" value="NZ_DYZA01000013.1"/>
</dbReference>
<keyword evidence="2" id="KW-0067">ATP-binding</keyword>
<organism evidence="8 9">
    <name type="scientific">Mailhella massiliensis</name>
    <dbReference type="NCBI Taxonomy" id="1903261"/>
    <lineage>
        <taxon>Bacteria</taxon>
        <taxon>Pseudomonadati</taxon>
        <taxon>Thermodesulfobacteriota</taxon>
        <taxon>Desulfovibrionia</taxon>
        <taxon>Desulfovibrionales</taxon>
        <taxon>Desulfovibrionaceae</taxon>
        <taxon>Mailhella</taxon>
    </lineage>
</organism>
<keyword evidence="4" id="KW-0238">DNA-binding</keyword>
<name>A0A921AU12_9BACT</name>
<reference evidence="8" key="1">
    <citation type="journal article" date="2021" name="PeerJ">
        <title>Extensive microbial diversity within the chicken gut microbiome revealed by metagenomics and culture.</title>
        <authorList>
            <person name="Gilroy R."/>
            <person name="Ravi A."/>
            <person name="Getino M."/>
            <person name="Pursley I."/>
            <person name="Horton D.L."/>
            <person name="Alikhan N.F."/>
            <person name="Baker D."/>
            <person name="Gharbi K."/>
            <person name="Hall N."/>
            <person name="Watson M."/>
            <person name="Adriaenssens E.M."/>
            <person name="Foster-Nyarko E."/>
            <person name="Jarju S."/>
            <person name="Secka A."/>
            <person name="Antonio M."/>
            <person name="Oren A."/>
            <person name="Chaudhuri R.R."/>
            <person name="La Ragione R."/>
            <person name="Hildebrand F."/>
            <person name="Pallen M.J."/>
        </authorList>
    </citation>
    <scope>NUCLEOTIDE SEQUENCE</scope>
    <source>
        <strain evidence="8">ChiGjej2B2-19336</strain>
    </source>
</reference>
<keyword evidence="6" id="KW-0804">Transcription</keyword>
<accession>A0A921AU12</accession>
<dbReference type="Gene3D" id="1.10.10.60">
    <property type="entry name" value="Homeodomain-like"/>
    <property type="match status" value="1"/>
</dbReference>
<gene>
    <name evidence="8" type="ORF">K8W16_00490</name>
</gene>
<dbReference type="PROSITE" id="PS50045">
    <property type="entry name" value="SIGMA54_INTERACT_4"/>
    <property type="match status" value="1"/>
</dbReference>
<sequence length="528" mass="58554">MSEHDLSSPSPAPYLDSLLPIVDSLGPGLPFREALSRALSAISCDLPFTRVHIVVQHPENGSLHLSMAEGQACVPHLTYAPGRGVTGQVFASGRPVIVERMEGHPDFQNRLFERSEEELRTLAFLCVPVILRERPAGGGEEMRITVGTLSADTPRADAATLALRCRFLEVAASLVGHQVACLQEDMLRERGHYTRQDHTPLPSVLQDMPAIVVHSRSMNHVLHHVAQVAPGTTTVLLRGESGSGKELLASAIHLCSKRADKPFIRVNCAALPADLVEGELFGWQKGAFTGAQQARRGVFEQASSGTLFLDEIGDLSLPAQAKVLRAVQEGEIVRLGSEKPVKVDVRLICATHQPLEELVKQGLFREDLYYRINVFPLFLPPLRERADDILPLAEHFLHLFARRHGRGARRLSPQAEDALLAWTWPGNVRELQNAMERAVLLCEGDTVRPCHLPPELRSPEARSCVKGNGRALGFHEEVGLLEKTRLEEALARSGGNIHQAARNIDITYRIFYYKMKKYGIDYRRFLSR</sequence>
<dbReference type="Proteomes" id="UP000698963">
    <property type="component" value="Unassembled WGS sequence"/>
</dbReference>
<evidence type="ECO:0000256" key="3">
    <source>
        <dbReference type="ARBA" id="ARBA00023015"/>
    </source>
</evidence>
<dbReference type="Gene3D" id="3.40.50.300">
    <property type="entry name" value="P-loop containing nucleotide triphosphate hydrolases"/>
    <property type="match status" value="1"/>
</dbReference>
<dbReference type="SUPFAM" id="SSF55781">
    <property type="entry name" value="GAF domain-like"/>
    <property type="match status" value="1"/>
</dbReference>
<dbReference type="SMART" id="SM00382">
    <property type="entry name" value="AAA"/>
    <property type="match status" value="1"/>
</dbReference>
<dbReference type="FunFam" id="3.40.50.300:FF:000006">
    <property type="entry name" value="DNA-binding transcriptional regulator NtrC"/>
    <property type="match status" value="1"/>
</dbReference>
<evidence type="ECO:0000256" key="1">
    <source>
        <dbReference type="ARBA" id="ARBA00022741"/>
    </source>
</evidence>
<evidence type="ECO:0000256" key="6">
    <source>
        <dbReference type="ARBA" id="ARBA00023163"/>
    </source>
</evidence>
<dbReference type="InterPro" id="IPR029016">
    <property type="entry name" value="GAF-like_dom_sf"/>
</dbReference>
<dbReference type="InterPro" id="IPR003593">
    <property type="entry name" value="AAA+_ATPase"/>
</dbReference>
<dbReference type="SUPFAM" id="SSF52540">
    <property type="entry name" value="P-loop containing nucleoside triphosphate hydrolases"/>
    <property type="match status" value="1"/>
</dbReference>
<dbReference type="Pfam" id="PF02954">
    <property type="entry name" value="HTH_8"/>
    <property type="match status" value="1"/>
</dbReference>
<keyword evidence="1" id="KW-0547">Nucleotide-binding</keyword>
<dbReference type="InterPro" id="IPR002078">
    <property type="entry name" value="Sigma_54_int"/>
</dbReference>